<dbReference type="RefSeq" id="WP_186538705.1">
    <property type="nucleotide sequence ID" value="NZ_RSCL01000018.1"/>
</dbReference>
<dbReference type="EMBL" id="RSCL01000018">
    <property type="protein sequence ID" value="RUT01786.1"/>
    <property type="molecule type" value="Genomic_DNA"/>
</dbReference>
<gene>
    <name evidence="2" type="ORF">DSM106972_064090</name>
</gene>
<dbReference type="Gene3D" id="2.60.40.10">
    <property type="entry name" value="Immunoglobulins"/>
    <property type="match status" value="1"/>
</dbReference>
<name>A0A3S1AJ33_9CYAN</name>
<feature type="domain" description="DUF11" evidence="1">
    <location>
        <begin position="269"/>
        <end position="375"/>
    </location>
</feature>
<dbReference type="SUPFAM" id="SSF117074">
    <property type="entry name" value="Hypothetical protein PA1324"/>
    <property type="match status" value="1"/>
</dbReference>
<dbReference type="InterPro" id="IPR013783">
    <property type="entry name" value="Ig-like_fold"/>
</dbReference>
<protein>
    <recommendedName>
        <fullName evidence="1">DUF11 domain-containing protein</fullName>
    </recommendedName>
</protein>
<comment type="caution">
    <text evidence="2">The sequence shown here is derived from an EMBL/GenBank/DDBJ whole genome shotgun (WGS) entry which is preliminary data.</text>
</comment>
<dbReference type="Gene3D" id="2.60.40.740">
    <property type="match status" value="1"/>
</dbReference>
<sequence>MKRPRHQKQRYLERYIERKWLQKVTVIVLIGCVLHNSTGTTNAQESQSNARPAINNQASYSYTDPASKLNFRGISSQLNAVTKPLVDPLGRILGCGGELLPDYTGFSVGVYEPNPSDPTGTELGNLLSLTRTEVPDIQNNGVPGGLKPNGENSNPYFLTNQEPRGTYNFLFDPNKNQLATGRTYILVVNPPRNSIYTQRRIKLQIIDSTGGIGNNVVRYTATSLDGQPITTTGGINFTDTVAFVPNAETVGLDLLAFQFTTGMCQPNQVQIIKSGDRATAEPGDTAIYRLSVKNLSDVGLNGVVATDNLPLGFNFVPKSVRGEINGQAVNVIAERQGSIVTFRTDAIIPRGLVLNIAYAAQLTSDAVRGNGRNTAIVNVRRADNGFAAKDGPATHQLKIRPGITSDCGTIIGRVFVDKNFDGEQQAGEPGVPNAVIFMHDGNRVTTDPNGLYSVANVKPGSHTGVLDLSSLPGYTLAPNTKFKERNSQSRFVRLEPGGTVRMNFAVTPTFQEEVKQ</sequence>
<proteinExistence type="predicted"/>
<organism evidence="2 3">
    <name type="scientific">Dulcicalothrix desertica PCC 7102</name>
    <dbReference type="NCBI Taxonomy" id="232991"/>
    <lineage>
        <taxon>Bacteria</taxon>
        <taxon>Bacillati</taxon>
        <taxon>Cyanobacteriota</taxon>
        <taxon>Cyanophyceae</taxon>
        <taxon>Nostocales</taxon>
        <taxon>Calotrichaceae</taxon>
        <taxon>Dulcicalothrix</taxon>
    </lineage>
</organism>
<evidence type="ECO:0000259" key="1">
    <source>
        <dbReference type="Pfam" id="PF01345"/>
    </source>
</evidence>
<dbReference type="Pfam" id="PF01345">
    <property type="entry name" value="DUF11"/>
    <property type="match status" value="1"/>
</dbReference>
<dbReference type="InterPro" id="IPR047589">
    <property type="entry name" value="DUF11_rpt"/>
</dbReference>
<dbReference type="InterPro" id="IPR001434">
    <property type="entry name" value="OmcB-like_DUF11"/>
</dbReference>
<dbReference type="Proteomes" id="UP000271624">
    <property type="component" value="Unassembled WGS sequence"/>
</dbReference>
<keyword evidence="3" id="KW-1185">Reference proteome</keyword>
<reference evidence="2" key="1">
    <citation type="submission" date="2018-12" db="EMBL/GenBank/DDBJ databases">
        <authorList>
            <person name="Will S."/>
            <person name="Neumann-Schaal M."/>
            <person name="Henke P."/>
        </authorList>
    </citation>
    <scope>NUCLEOTIDE SEQUENCE</scope>
    <source>
        <strain evidence="2">PCC 7102</strain>
    </source>
</reference>
<dbReference type="NCBIfam" id="TIGR01451">
    <property type="entry name" value="B_ant_repeat"/>
    <property type="match status" value="1"/>
</dbReference>
<evidence type="ECO:0000313" key="3">
    <source>
        <dbReference type="Proteomes" id="UP000271624"/>
    </source>
</evidence>
<dbReference type="AlphaFoldDB" id="A0A3S1AJ33"/>
<accession>A0A3S1AJ33</accession>
<reference evidence="2" key="2">
    <citation type="journal article" date="2019" name="Genome Biol. Evol.">
        <title>Day and night: Metabolic profiles and evolutionary relationships of six axenic non-marine cyanobacteria.</title>
        <authorList>
            <person name="Will S.E."/>
            <person name="Henke P."/>
            <person name="Boedeker C."/>
            <person name="Huang S."/>
            <person name="Brinkmann H."/>
            <person name="Rohde M."/>
            <person name="Jarek M."/>
            <person name="Friedl T."/>
            <person name="Seufert S."/>
            <person name="Schumacher M."/>
            <person name="Overmann J."/>
            <person name="Neumann-Schaal M."/>
            <person name="Petersen J."/>
        </authorList>
    </citation>
    <scope>NUCLEOTIDE SEQUENCE [LARGE SCALE GENOMIC DNA]</scope>
    <source>
        <strain evidence="2">PCC 7102</strain>
    </source>
</reference>
<evidence type="ECO:0000313" key="2">
    <source>
        <dbReference type="EMBL" id="RUT01786.1"/>
    </source>
</evidence>